<dbReference type="Proteomes" id="UP001596072">
    <property type="component" value="Unassembled WGS sequence"/>
</dbReference>
<protein>
    <submittedName>
        <fullName evidence="1">Uncharacterized protein</fullName>
    </submittedName>
</protein>
<dbReference type="RefSeq" id="WP_168798390.1">
    <property type="nucleotide sequence ID" value="NZ_JBHSNS010000001.1"/>
</dbReference>
<keyword evidence="2" id="KW-1185">Reference proteome</keyword>
<reference evidence="2" key="1">
    <citation type="journal article" date="2019" name="Int. J. Syst. Evol. Microbiol.">
        <title>The Global Catalogue of Microorganisms (GCM) 10K type strain sequencing project: providing services to taxonomists for standard genome sequencing and annotation.</title>
        <authorList>
            <consortium name="The Broad Institute Genomics Platform"/>
            <consortium name="The Broad Institute Genome Sequencing Center for Infectious Disease"/>
            <person name="Wu L."/>
            <person name="Ma J."/>
        </authorList>
    </citation>
    <scope>NUCLEOTIDE SEQUENCE [LARGE SCALE GENOMIC DNA]</scope>
    <source>
        <strain evidence="2">YIM 94188</strain>
    </source>
</reference>
<organism evidence="1 2">
    <name type="scientific">Nocardioides vastitatis</name>
    <dbReference type="NCBI Taxonomy" id="2568655"/>
    <lineage>
        <taxon>Bacteria</taxon>
        <taxon>Bacillati</taxon>
        <taxon>Actinomycetota</taxon>
        <taxon>Actinomycetes</taxon>
        <taxon>Propionibacteriales</taxon>
        <taxon>Nocardioidaceae</taxon>
        <taxon>Nocardioides</taxon>
    </lineage>
</organism>
<comment type="caution">
    <text evidence="1">The sequence shown here is derived from an EMBL/GenBank/DDBJ whole genome shotgun (WGS) entry which is preliminary data.</text>
</comment>
<accession>A0ABW0ZG20</accession>
<dbReference type="EMBL" id="JBHSNS010000001">
    <property type="protein sequence ID" value="MFC5728491.1"/>
    <property type="molecule type" value="Genomic_DNA"/>
</dbReference>
<evidence type="ECO:0000313" key="2">
    <source>
        <dbReference type="Proteomes" id="UP001596072"/>
    </source>
</evidence>
<proteinExistence type="predicted"/>
<evidence type="ECO:0000313" key="1">
    <source>
        <dbReference type="EMBL" id="MFC5728491.1"/>
    </source>
</evidence>
<name>A0ABW0ZG20_9ACTN</name>
<gene>
    <name evidence="1" type="ORF">ACFPQB_06145</name>
</gene>
<sequence>MIFLLLIVVAAAVAGTLRVVVRDERGRGAPPASHPVDSAWIPPAMLLERR</sequence>